<dbReference type="InterPro" id="IPR020845">
    <property type="entry name" value="AMP-binding_CS"/>
</dbReference>
<dbReference type="FunFam" id="1.10.238.10:FF:000926">
    <property type="entry name" value="Uncharacterized protein"/>
    <property type="match status" value="1"/>
</dbReference>
<dbReference type="EC" id="6.2.1.3" evidence="6"/>
<dbReference type="VEuPathDB" id="FungiDB:PC110_g13753"/>
<keyword evidence="5 6" id="KW-0067">ATP-binding</keyword>
<evidence type="ECO:0000259" key="8">
    <source>
        <dbReference type="PROSITE" id="PS50222"/>
    </source>
</evidence>
<organism evidence="9 10">
    <name type="scientific">Phytophthora cactorum</name>
    <dbReference type="NCBI Taxonomy" id="29920"/>
    <lineage>
        <taxon>Eukaryota</taxon>
        <taxon>Sar</taxon>
        <taxon>Stramenopiles</taxon>
        <taxon>Oomycota</taxon>
        <taxon>Peronosporomycetes</taxon>
        <taxon>Peronosporales</taxon>
        <taxon>Peronosporaceae</taxon>
        <taxon>Phytophthora</taxon>
    </lineage>
</organism>
<feature type="domain" description="EF-hand" evidence="8">
    <location>
        <begin position="1473"/>
        <end position="1508"/>
    </location>
</feature>
<dbReference type="Pfam" id="PF00501">
    <property type="entry name" value="AMP-binding"/>
    <property type="match status" value="1"/>
</dbReference>
<evidence type="ECO:0000256" key="2">
    <source>
        <dbReference type="ARBA" id="ARBA00022598"/>
    </source>
</evidence>
<feature type="transmembrane region" description="Helical" evidence="7">
    <location>
        <begin position="762"/>
        <end position="784"/>
    </location>
</feature>
<comment type="function">
    <text evidence="6">Catalyzes the conversion of long-chain fatty acids to their active form acyl-CoAs for both synthesis of cellular lipids, and degradation via beta-oxidation.</text>
</comment>
<gene>
    <name evidence="9" type="ORF">JG687_00006523</name>
</gene>
<keyword evidence="4 6" id="KW-0276">Fatty acid metabolism</keyword>
<comment type="caution">
    <text evidence="9">The sequence shown here is derived from an EMBL/GenBank/DDBJ whole genome shotgun (WGS) entry which is preliminary data.</text>
</comment>
<dbReference type="Pfam" id="PF13499">
    <property type="entry name" value="EF-hand_7"/>
    <property type="match status" value="1"/>
</dbReference>
<comment type="similarity">
    <text evidence="1 6">Belongs to the ATP-dependent AMP-binding enzyme family.</text>
</comment>
<dbReference type="PROSITE" id="PS50222">
    <property type="entry name" value="EF_HAND_2"/>
    <property type="match status" value="2"/>
</dbReference>
<keyword evidence="6" id="KW-0443">Lipid metabolism</keyword>
<evidence type="ECO:0000313" key="9">
    <source>
        <dbReference type="EMBL" id="KAG6963513.1"/>
    </source>
</evidence>
<evidence type="ECO:0000256" key="3">
    <source>
        <dbReference type="ARBA" id="ARBA00022741"/>
    </source>
</evidence>
<protein>
    <recommendedName>
        <fullName evidence="6">Long-chain-fatty-acid--CoA ligase</fullName>
        <ecNumber evidence="6">6.2.1.3</ecNumber>
    </recommendedName>
</protein>
<keyword evidence="7" id="KW-0812">Transmembrane</keyword>
<evidence type="ECO:0000256" key="1">
    <source>
        <dbReference type="ARBA" id="ARBA00006432"/>
    </source>
</evidence>
<evidence type="ECO:0000256" key="7">
    <source>
        <dbReference type="SAM" id="Phobius"/>
    </source>
</evidence>
<dbReference type="PROSITE" id="PS00455">
    <property type="entry name" value="AMP_BINDING"/>
    <property type="match status" value="1"/>
</dbReference>
<dbReference type="EMBL" id="JAENGZ010000267">
    <property type="protein sequence ID" value="KAG6963513.1"/>
    <property type="molecule type" value="Genomic_DNA"/>
</dbReference>
<evidence type="ECO:0000256" key="4">
    <source>
        <dbReference type="ARBA" id="ARBA00022832"/>
    </source>
</evidence>
<dbReference type="InterPro" id="IPR018247">
    <property type="entry name" value="EF_Hand_1_Ca_BS"/>
</dbReference>
<dbReference type="VEuPathDB" id="FungiDB:PC110_g12976"/>
<comment type="catalytic activity">
    <reaction evidence="6">
        <text>a long-chain fatty acid + ATP + CoA = a long-chain fatty acyl-CoA + AMP + diphosphate</text>
        <dbReference type="Rhea" id="RHEA:15421"/>
        <dbReference type="ChEBI" id="CHEBI:30616"/>
        <dbReference type="ChEBI" id="CHEBI:33019"/>
        <dbReference type="ChEBI" id="CHEBI:57287"/>
        <dbReference type="ChEBI" id="CHEBI:57560"/>
        <dbReference type="ChEBI" id="CHEBI:83139"/>
        <dbReference type="ChEBI" id="CHEBI:456215"/>
        <dbReference type="EC" id="6.2.1.3"/>
    </reaction>
</comment>
<dbReference type="VEuPathDB" id="FungiDB:PC110_g12977"/>
<dbReference type="PANTHER" id="PTHR43272">
    <property type="entry name" value="LONG-CHAIN-FATTY-ACID--COA LIGASE"/>
    <property type="match status" value="1"/>
</dbReference>
<dbReference type="InterPro" id="IPR002048">
    <property type="entry name" value="EF_hand_dom"/>
</dbReference>
<dbReference type="PROSITE" id="PS00018">
    <property type="entry name" value="EF_HAND_1"/>
    <property type="match status" value="2"/>
</dbReference>
<feature type="transmembrane region" description="Helical" evidence="7">
    <location>
        <begin position="1132"/>
        <end position="1149"/>
    </location>
</feature>
<dbReference type="InterPro" id="IPR000873">
    <property type="entry name" value="AMP-dep_synth/lig_dom"/>
</dbReference>
<keyword evidence="7" id="KW-0472">Membrane</keyword>
<dbReference type="GO" id="GO:0004467">
    <property type="term" value="F:long-chain fatty acid-CoA ligase activity"/>
    <property type="evidence" value="ECO:0007669"/>
    <property type="project" value="UniProtKB-EC"/>
</dbReference>
<feature type="transmembrane region" description="Helical" evidence="7">
    <location>
        <begin position="690"/>
        <end position="711"/>
    </location>
</feature>
<dbReference type="InterPro" id="IPR045311">
    <property type="entry name" value="LC-FACS_euk"/>
</dbReference>
<keyword evidence="7" id="KW-1133">Transmembrane helix</keyword>
<feature type="transmembrane region" description="Helical" evidence="7">
    <location>
        <begin position="723"/>
        <end position="742"/>
    </location>
</feature>
<reference evidence="9" key="1">
    <citation type="submission" date="2021-01" db="EMBL/GenBank/DDBJ databases">
        <title>Phytophthora aleatoria, a newly-described species from Pinus radiata is distinct from Phytophthora cactorum isolates based on comparative genomics.</title>
        <authorList>
            <person name="Mcdougal R."/>
            <person name="Panda P."/>
            <person name="Williams N."/>
            <person name="Studholme D.J."/>
        </authorList>
    </citation>
    <scope>NUCLEOTIDE SEQUENCE</scope>
    <source>
        <strain evidence="9">NZFS 3830</strain>
    </source>
</reference>
<dbReference type="OrthoDB" id="191686at2759"/>
<evidence type="ECO:0000313" key="10">
    <source>
        <dbReference type="Proteomes" id="UP000688947"/>
    </source>
</evidence>
<feature type="domain" description="EF-hand" evidence="8">
    <location>
        <begin position="1516"/>
        <end position="1551"/>
    </location>
</feature>
<proteinExistence type="inferred from homology"/>
<dbReference type="CDD" id="cd00051">
    <property type="entry name" value="EFh"/>
    <property type="match status" value="1"/>
</dbReference>
<name>A0A8T1UMC6_9STRA</name>
<keyword evidence="2 6" id="KW-0436">Ligase</keyword>
<feature type="transmembrane region" description="Helical" evidence="7">
    <location>
        <begin position="1156"/>
        <end position="1176"/>
    </location>
</feature>
<dbReference type="GO" id="GO:0005783">
    <property type="term" value="C:endoplasmic reticulum"/>
    <property type="evidence" value="ECO:0007669"/>
    <property type="project" value="TreeGrafter"/>
</dbReference>
<accession>A0A8T1UMC6</accession>
<dbReference type="GO" id="GO:0016020">
    <property type="term" value="C:membrane"/>
    <property type="evidence" value="ECO:0007669"/>
    <property type="project" value="TreeGrafter"/>
</dbReference>
<feature type="transmembrane region" description="Helical" evidence="7">
    <location>
        <begin position="1084"/>
        <end position="1105"/>
    </location>
</feature>
<dbReference type="PANTHER" id="PTHR43272:SF33">
    <property type="entry name" value="AMP-BINDING DOMAIN-CONTAINING PROTEIN-RELATED"/>
    <property type="match status" value="1"/>
</dbReference>
<evidence type="ECO:0000256" key="5">
    <source>
        <dbReference type="ARBA" id="ARBA00022840"/>
    </source>
</evidence>
<dbReference type="Proteomes" id="UP000688947">
    <property type="component" value="Unassembled WGS sequence"/>
</dbReference>
<dbReference type="GO" id="GO:0005509">
    <property type="term" value="F:calcium ion binding"/>
    <property type="evidence" value="ECO:0007669"/>
    <property type="project" value="InterPro"/>
</dbReference>
<dbReference type="CDD" id="cd05927">
    <property type="entry name" value="LC-FACS_euk"/>
    <property type="match status" value="1"/>
</dbReference>
<dbReference type="SMART" id="SM00054">
    <property type="entry name" value="EFh"/>
    <property type="match status" value="2"/>
</dbReference>
<dbReference type="GO" id="GO:0005524">
    <property type="term" value="F:ATP binding"/>
    <property type="evidence" value="ECO:0007669"/>
    <property type="project" value="UniProtKB-KW"/>
</dbReference>
<keyword evidence="3 6" id="KW-0547">Nucleotide-binding</keyword>
<evidence type="ECO:0000256" key="6">
    <source>
        <dbReference type="RuleBase" id="RU369030"/>
    </source>
</evidence>
<sequence length="1740" mass="194411">MPHAIAPMKQFTYELEGTATATHGAIRMGNLKSGFTSDMTLYKNLNEFRRQFDPEGTNNLFGWRKIDPVMGKPGAYEWVTLNDFLPVVEAAASGMSHMLQLQRGAIVGVFAKNSYQWSIVEHSASRMTYTLVPLYDTLGPTTIPFILNHTEMSIVFCGKDQFKVLMGVVHECPSVKTVVQFEDEIAEEETILAQQHKVKLMTLSQLIEDGKKNVVSADPPLPSDLATICYTSGTTGNPKGAMLTHANMMAAAACALEFTLLLPTDIHLSYLPLAHCFERVIQTTCIYNGAAVGYYSGDVQLLMDDLGELKPTVFPSVPRLLNRIHDKITQGAAAAGGIKKWLFDTAYASKKYYLKDGYKTHLFWDFLVFSKAQKALGGRVRRMMNGSAPLSKDVKEFCQIVFGATMLEGYGLTETGAVISCSTDEIPPGDHIGIPLGNVQICLEDVPEMNYTSKDQPCPRGEILMKGDNLFVGYYKQPDLTKEVIDEDGWLHTGDIGCWNPDGTLRIIDRKKNIFKLSQGEYVAPEKIEGIYIKSPLIAQAFVHGDSMKSYLVGIIVPDAEMVEKWAKDKVLKGSFEELSNAESPAGAELKTDIAREMERLATEYKLFGFERVKKFHIHSEQFTPENDFATPTFKLKRPVIVKHFSTELEGMYTEHIGRAARAAAGVLLAGVIQTGSSASSTGSKFLPSFYYLGGLAYAAIMVIYASAPTVGGVVQQIWQIDLGVGLALLYNFGVFLVIPITQGDLVSVPENLNDSPYFVSLHDWGLVSPFMLAFTFVIFLLPIQHNVKKFAVMSNAFFMLKFINPMNPRVGGTGLKDLNNSDYATQGLMKNLAVATRKLMRRMDHAPNDIRKILNLIMDSYCFRVKDIKKMDFFRLRLDRLLSVAQHRLSEMEELLDDCWWEEIVGVGLCLTFNKNVAKQFVKLYARLLKDLRAMKFAIEAENGHWTHVVLMKRMQQSLHIMQAEANDLLHEIAERVLEASTEMPTVKFAHLEQTVNHFMKKYTKLYGAMLSAEVHTPGDVGKTMSLNVFIYSFHSFVHTLFEFEERLNHKNFSCRYRIAKFFKMVWCSIYQGTMYMKRMTMFAVRTTLAVLIAYCISTFVFAFSATGPTAIAMVAQFHVGGTYGNMRNRMAGLVAGTVVPSILHFFVCKISDVVLYNALNNAVLFGWIVGSMYVCYSSSYLRMAGMVSAYMSASVLLDHSCRTTTKALSYSSLTENSVAIITLMLVEVCLQPQSARGLLRSNIQQVLGAYSKVFRRVFVHHITSTDATAPSVGDLPTVNETDSMTAKLSEEETRALHKQLSIILPAILKQQKKLVQDATAEPSLWKATFSNEQYTQVLAVCWTLLDRLRLLSDLVEWRERWNRDCNQEGYRLKRRNAGTLNEECTAAFKEQEEERAQQPETVYVTAIAPTTADMIPEAPLPPLPSNATPAVAKARWDRSRNAYESVVDESLDALVTLFSKDFTYKTADDYAIYLQMKEAFRIADKDRSGTVDASELVVLLEKLMPYTGGQGNVHMEQYVDEFMRLVDKNHDGQITFAEFMQALNDGFRLELEIYENTTQMISSNADHQLNQEPPLQQQECPASMDISDDSSGIDLLESSTATSDALMTLPGSAARVLMPRSTMFFTPPSSSSGLDSYVFGGSGDERGQIPETGTSKRHRWWTQPRTDSTGVALLNVESFSLNEAAATLKQSYGELLLRSLDDDDQHVTMEDFIVMSCLISACEDIAANLTRLNTLAAS</sequence>